<feature type="region of interest" description="Disordered" evidence="1">
    <location>
        <begin position="305"/>
        <end position="378"/>
    </location>
</feature>
<feature type="compositionally biased region" description="Low complexity" evidence="1">
    <location>
        <begin position="180"/>
        <end position="199"/>
    </location>
</feature>
<evidence type="ECO:0000256" key="1">
    <source>
        <dbReference type="SAM" id="MobiDB-lite"/>
    </source>
</evidence>
<sequence>MTHWRSQPAAMMGSSEVSRPRRISPDMVTDAGDLSGVGAFRSSQSSHRPQVYVHVEFGVSWTSRHIPNNHVLSYKSRGLRDRLANFPREVPAPTTNYLSSSVPPLLQTGQPTSFDDFAVVRRHDQQRRGERHSVWESLENQRRREHQSQSRRREEPTQSTQLSHHQQRQQQQHRNHRQKQPQQQPKPQQHAQPQPQQQHRVQESPLSQMYLSTRYQSHRDLTPVDEEQRSSRSSRDSRSSHERGHSEPPPLSGSPWDITTGDASGLQHNYSGSRYVVPSSSVAGPSRGPVQIWKDLPDLPTRYRLGEGLPWSQGLPEPAADPDDERLRPRSQPEAGDSSSIHQSLDYSPFRPFSNRPTVIPIQVEDTESQRQRDIDTQKKRDLEALSMAMMTIDNGFESQWWNQGKRENTDARSPTAPTPSVWPSGMSSSALPVSLVLPPSLQGDSDDEEQQSKTAGPSTAVPMQTSSLPSSPTSPRRIRMASLGWAIATSPVSTEPTNSAMPPSPVSSVLPRHPQRISSLGNQRVSQQVVSPVSEFAGTDLWSPEARNRQLSRSMTSRSEELFFTTGRYA</sequence>
<gene>
    <name evidence="2" type="ORF">SEUCBS140593_004610</name>
</gene>
<feature type="region of interest" description="Disordered" evidence="1">
    <location>
        <begin position="493"/>
        <end position="514"/>
    </location>
</feature>
<feature type="region of interest" description="Disordered" evidence="1">
    <location>
        <begin position="406"/>
        <end position="477"/>
    </location>
</feature>
<feature type="region of interest" description="Disordered" evidence="1">
    <location>
        <begin position="1"/>
        <end position="29"/>
    </location>
</feature>
<feature type="compositionally biased region" description="Polar residues" evidence="1">
    <location>
        <begin position="93"/>
        <end position="113"/>
    </location>
</feature>
<dbReference type="Proteomes" id="UP001642482">
    <property type="component" value="Unassembled WGS sequence"/>
</dbReference>
<feature type="compositionally biased region" description="Polar residues" evidence="1">
    <location>
        <begin position="493"/>
        <end position="502"/>
    </location>
</feature>
<feature type="compositionally biased region" description="Basic and acidic residues" evidence="1">
    <location>
        <begin position="368"/>
        <end position="378"/>
    </location>
</feature>
<keyword evidence="3" id="KW-1185">Reference proteome</keyword>
<reference evidence="2 3" key="1">
    <citation type="submission" date="2024-01" db="EMBL/GenBank/DDBJ databases">
        <authorList>
            <person name="Allen C."/>
            <person name="Tagirdzhanova G."/>
        </authorList>
    </citation>
    <scope>NUCLEOTIDE SEQUENCE [LARGE SCALE GENOMIC DNA]</scope>
</reference>
<evidence type="ECO:0000313" key="3">
    <source>
        <dbReference type="Proteomes" id="UP001642482"/>
    </source>
</evidence>
<name>A0ABP0BPN7_9PEZI</name>
<proteinExistence type="predicted"/>
<feature type="compositionally biased region" description="Low complexity" evidence="1">
    <location>
        <begin position="466"/>
        <end position="476"/>
    </location>
</feature>
<evidence type="ECO:0000313" key="2">
    <source>
        <dbReference type="EMBL" id="CAK7221558.1"/>
    </source>
</evidence>
<accession>A0ABP0BPN7</accession>
<feature type="compositionally biased region" description="Basic residues" evidence="1">
    <location>
        <begin position="165"/>
        <end position="179"/>
    </location>
</feature>
<organism evidence="2 3">
    <name type="scientific">Sporothrix eucalyptigena</name>
    <dbReference type="NCBI Taxonomy" id="1812306"/>
    <lineage>
        <taxon>Eukaryota</taxon>
        <taxon>Fungi</taxon>
        <taxon>Dikarya</taxon>
        <taxon>Ascomycota</taxon>
        <taxon>Pezizomycotina</taxon>
        <taxon>Sordariomycetes</taxon>
        <taxon>Sordariomycetidae</taxon>
        <taxon>Ophiostomatales</taxon>
        <taxon>Ophiostomataceae</taxon>
        <taxon>Sporothrix</taxon>
    </lineage>
</organism>
<feature type="compositionally biased region" description="Low complexity" evidence="1">
    <location>
        <begin position="428"/>
        <end position="442"/>
    </location>
</feature>
<feature type="region of interest" description="Disordered" evidence="1">
    <location>
        <begin position="90"/>
        <end position="203"/>
    </location>
</feature>
<feature type="compositionally biased region" description="Basic and acidic residues" evidence="1">
    <location>
        <begin position="217"/>
        <end position="246"/>
    </location>
</feature>
<protein>
    <submittedName>
        <fullName evidence="2">Uncharacterized protein</fullName>
    </submittedName>
</protein>
<feature type="compositionally biased region" description="Polar residues" evidence="1">
    <location>
        <begin position="453"/>
        <end position="465"/>
    </location>
</feature>
<feature type="compositionally biased region" description="Basic and acidic residues" evidence="1">
    <location>
        <begin position="118"/>
        <end position="156"/>
    </location>
</feature>
<comment type="caution">
    <text evidence="2">The sequence shown here is derived from an EMBL/GenBank/DDBJ whole genome shotgun (WGS) entry which is preliminary data.</text>
</comment>
<feature type="compositionally biased region" description="Polar residues" evidence="1">
    <location>
        <begin position="337"/>
        <end position="346"/>
    </location>
</feature>
<dbReference type="EMBL" id="CAWUHD010000040">
    <property type="protein sequence ID" value="CAK7221558.1"/>
    <property type="molecule type" value="Genomic_DNA"/>
</dbReference>
<feature type="region of interest" description="Disordered" evidence="1">
    <location>
        <begin position="216"/>
        <end position="271"/>
    </location>
</feature>